<evidence type="ECO:0000259" key="8">
    <source>
        <dbReference type="PROSITE" id="PS50110"/>
    </source>
</evidence>
<dbReference type="InterPro" id="IPR058245">
    <property type="entry name" value="NreC/VraR/RcsB-like_REC"/>
</dbReference>
<dbReference type="Pfam" id="PF00072">
    <property type="entry name" value="Response_reg"/>
    <property type="match status" value="1"/>
</dbReference>
<dbReference type="Pfam" id="PF00196">
    <property type="entry name" value="GerE"/>
    <property type="match status" value="1"/>
</dbReference>
<dbReference type="Gene3D" id="3.40.50.2300">
    <property type="match status" value="1"/>
</dbReference>
<dbReference type="InterPro" id="IPR039420">
    <property type="entry name" value="WalR-like"/>
</dbReference>
<evidence type="ECO:0000256" key="3">
    <source>
        <dbReference type="ARBA" id="ARBA00023125"/>
    </source>
</evidence>
<dbReference type="PANTHER" id="PTHR43214">
    <property type="entry name" value="TWO-COMPONENT RESPONSE REGULATOR"/>
    <property type="match status" value="1"/>
</dbReference>
<keyword evidence="2" id="KW-0805">Transcription regulation</keyword>
<dbReference type="InterPro" id="IPR011006">
    <property type="entry name" value="CheY-like_superfamily"/>
</dbReference>
<dbReference type="HOGENOM" id="CLU_000445_90_10_4"/>
<evidence type="ECO:0000256" key="2">
    <source>
        <dbReference type="ARBA" id="ARBA00023015"/>
    </source>
</evidence>
<evidence type="ECO:0000256" key="1">
    <source>
        <dbReference type="ARBA" id="ARBA00022553"/>
    </source>
</evidence>
<keyword evidence="1 5" id="KW-0597">Phosphoprotein</keyword>
<feature type="region of interest" description="Disordered" evidence="6">
    <location>
        <begin position="140"/>
        <end position="165"/>
    </location>
</feature>
<feature type="domain" description="HTH luxR-type" evidence="7">
    <location>
        <begin position="162"/>
        <end position="227"/>
    </location>
</feature>
<evidence type="ECO:0000313" key="9">
    <source>
        <dbReference type="EMBL" id="EFV94519.1"/>
    </source>
</evidence>
<dbReference type="PROSITE" id="PS50043">
    <property type="entry name" value="HTH_LUXR_2"/>
    <property type="match status" value="1"/>
</dbReference>
<dbReference type="PANTHER" id="PTHR43214:SF41">
    <property type="entry name" value="NITRATE_NITRITE RESPONSE REGULATOR PROTEIN NARP"/>
    <property type="match status" value="1"/>
</dbReference>
<keyword evidence="3" id="KW-0238">DNA-binding</keyword>
<dbReference type="PRINTS" id="PR00038">
    <property type="entry name" value="HTHLUXR"/>
</dbReference>
<gene>
    <name evidence="9" type="ORF">HMPREF0551_1775</name>
</gene>
<feature type="domain" description="Response regulatory" evidence="8">
    <location>
        <begin position="4"/>
        <end position="120"/>
    </location>
</feature>
<evidence type="ECO:0000259" key="7">
    <source>
        <dbReference type="PROSITE" id="PS50043"/>
    </source>
</evidence>
<dbReference type="SUPFAM" id="SSF52172">
    <property type="entry name" value="CheY-like"/>
    <property type="match status" value="1"/>
</dbReference>
<dbReference type="SMART" id="SM00421">
    <property type="entry name" value="HTH_LUXR"/>
    <property type="match status" value="1"/>
</dbReference>
<dbReference type="InterPro" id="IPR001789">
    <property type="entry name" value="Sig_transdc_resp-reg_receiver"/>
</dbReference>
<keyword evidence="4" id="KW-0804">Transcription</keyword>
<proteinExistence type="predicted"/>
<dbReference type="AlphaFoldDB" id="E7RYL1"/>
<keyword evidence="10" id="KW-1185">Reference proteome</keyword>
<dbReference type="EMBL" id="AEQP01000017">
    <property type="protein sequence ID" value="EFV94519.1"/>
    <property type="molecule type" value="Genomic_DNA"/>
</dbReference>
<dbReference type="InterPro" id="IPR000792">
    <property type="entry name" value="Tscrpt_reg_LuxR_C"/>
</dbReference>
<dbReference type="SMART" id="SM00448">
    <property type="entry name" value="REC"/>
    <property type="match status" value="1"/>
</dbReference>
<dbReference type="CDD" id="cd06170">
    <property type="entry name" value="LuxR_C_like"/>
    <property type="match status" value="1"/>
</dbReference>
<dbReference type="Proteomes" id="UP000011021">
    <property type="component" value="Unassembled WGS sequence"/>
</dbReference>
<comment type="caution">
    <text evidence="9">The sequence shown here is derived from an EMBL/GenBank/DDBJ whole genome shotgun (WGS) entry which is preliminary data.</text>
</comment>
<organism evidence="9 10">
    <name type="scientific">Lautropia mirabilis ATCC 51599</name>
    <dbReference type="NCBI Taxonomy" id="887898"/>
    <lineage>
        <taxon>Bacteria</taxon>
        <taxon>Pseudomonadati</taxon>
        <taxon>Pseudomonadota</taxon>
        <taxon>Betaproteobacteria</taxon>
        <taxon>Burkholderiales</taxon>
        <taxon>Burkholderiaceae</taxon>
        <taxon>Lautropia</taxon>
    </lineage>
</organism>
<dbReference type="PROSITE" id="PS50110">
    <property type="entry name" value="RESPONSE_REGULATORY"/>
    <property type="match status" value="1"/>
</dbReference>
<dbReference type="InterPro" id="IPR016032">
    <property type="entry name" value="Sig_transdc_resp-reg_C-effctor"/>
</dbReference>
<dbReference type="SUPFAM" id="SSF46894">
    <property type="entry name" value="C-terminal effector domain of the bipartite response regulators"/>
    <property type="match status" value="1"/>
</dbReference>
<dbReference type="GO" id="GO:0000160">
    <property type="term" value="P:phosphorelay signal transduction system"/>
    <property type="evidence" value="ECO:0007669"/>
    <property type="project" value="InterPro"/>
</dbReference>
<dbReference type="GO" id="GO:0003677">
    <property type="term" value="F:DNA binding"/>
    <property type="evidence" value="ECO:0007669"/>
    <property type="project" value="UniProtKB-KW"/>
</dbReference>
<name>E7RYL1_9BURK</name>
<evidence type="ECO:0000256" key="4">
    <source>
        <dbReference type="ARBA" id="ARBA00023163"/>
    </source>
</evidence>
<protein>
    <submittedName>
        <fullName evidence="9">Response regulator receiver domain protein</fullName>
    </submittedName>
</protein>
<evidence type="ECO:0000256" key="5">
    <source>
        <dbReference type="PROSITE-ProRule" id="PRU00169"/>
    </source>
</evidence>
<dbReference type="eggNOG" id="COG2197">
    <property type="taxonomic scope" value="Bacteria"/>
</dbReference>
<dbReference type="RefSeq" id="WP_005674112.1">
    <property type="nucleotide sequence ID" value="NZ_CP146288.1"/>
</dbReference>
<dbReference type="STRING" id="887898.HMPREF0551_1775"/>
<dbReference type="PROSITE" id="PS00622">
    <property type="entry name" value="HTH_LUXR_1"/>
    <property type="match status" value="1"/>
</dbReference>
<accession>E7RYL1</accession>
<evidence type="ECO:0000256" key="6">
    <source>
        <dbReference type="SAM" id="MobiDB-lite"/>
    </source>
</evidence>
<reference evidence="9 10" key="1">
    <citation type="submission" date="2010-12" db="EMBL/GenBank/DDBJ databases">
        <authorList>
            <person name="Muzny D."/>
            <person name="Qin X."/>
            <person name="Deng J."/>
            <person name="Jiang H."/>
            <person name="Liu Y."/>
            <person name="Qu J."/>
            <person name="Song X.-Z."/>
            <person name="Zhang L."/>
            <person name="Thornton R."/>
            <person name="Coyle M."/>
            <person name="Francisco L."/>
            <person name="Jackson L."/>
            <person name="Javaid M."/>
            <person name="Korchina V."/>
            <person name="Kovar C."/>
            <person name="Mata R."/>
            <person name="Mathew T."/>
            <person name="Ngo R."/>
            <person name="Nguyen L."/>
            <person name="Nguyen N."/>
            <person name="Okwuonu G."/>
            <person name="Ongeri F."/>
            <person name="Pham C."/>
            <person name="Simmons D."/>
            <person name="Wilczek-Boney K."/>
            <person name="Hale W."/>
            <person name="Jakkamsetti A."/>
            <person name="Pham P."/>
            <person name="Ruth R."/>
            <person name="San Lucas F."/>
            <person name="Warren J."/>
            <person name="Zhang J."/>
            <person name="Zhao Z."/>
            <person name="Zhou C."/>
            <person name="Zhu D."/>
            <person name="Lee S."/>
            <person name="Bess C."/>
            <person name="Blankenburg K."/>
            <person name="Forbes L."/>
            <person name="Fu Q."/>
            <person name="Gubbala S."/>
            <person name="Hirani K."/>
            <person name="Jayaseelan J.C."/>
            <person name="Lara F."/>
            <person name="Munidasa M."/>
            <person name="Palculict T."/>
            <person name="Patil S."/>
            <person name="Pu L.-L."/>
            <person name="Saada N."/>
            <person name="Tang L."/>
            <person name="Weissenberger G."/>
            <person name="Zhu Y."/>
            <person name="Hemphill L."/>
            <person name="Shang Y."/>
            <person name="Youmans B."/>
            <person name="Ayvaz T."/>
            <person name="Ross M."/>
            <person name="Santibanez J."/>
            <person name="Aqrawi P."/>
            <person name="Gross S."/>
            <person name="Joshi V."/>
            <person name="Fowler G."/>
            <person name="Nazareth L."/>
            <person name="Reid J."/>
            <person name="Worley K."/>
            <person name="Petrosino J."/>
            <person name="Highlander S."/>
            <person name="Gibbs R."/>
        </authorList>
    </citation>
    <scope>NUCLEOTIDE SEQUENCE [LARGE SCALE GENOMIC DNA]</scope>
    <source>
        <strain evidence="9 10">ATCC 51599</strain>
    </source>
</reference>
<dbReference type="GO" id="GO:0006355">
    <property type="term" value="P:regulation of DNA-templated transcription"/>
    <property type="evidence" value="ECO:0007669"/>
    <property type="project" value="InterPro"/>
</dbReference>
<sequence>MSISILLVDDHNLFRSGVRQLLQREEDLCIVAEAADGLEGLKRAKALRPDVILLDLNMPGLSGLETLHLLTQDVPQSKVVILTVSEEAEELGEALRSGAVGYLTKNVEAETLVAAIRKAKRGEPVIAESMTMKLVEQFRSQGSGQHGATVTPPDSPSIQSGTTPERVHLTAREREIMQCLARGESNKEIARRLDVAESTVKIHVQNILKKLNLSSRVQIAVYAVENGLSGNGP</sequence>
<feature type="modified residue" description="4-aspartylphosphate" evidence="5">
    <location>
        <position position="55"/>
    </location>
</feature>
<dbReference type="CDD" id="cd17535">
    <property type="entry name" value="REC_NarL-like"/>
    <property type="match status" value="1"/>
</dbReference>
<evidence type="ECO:0000313" key="10">
    <source>
        <dbReference type="Proteomes" id="UP000011021"/>
    </source>
</evidence>